<evidence type="ECO:0000256" key="1">
    <source>
        <dbReference type="ARBA" id="ARBA00001968"/>
    </source>
</evidence>
<feature type="non-terminal residue" evidence="4">
    <location>
        <position position="94"/>
    </location>
</feature>
<evidence type="ECO:0000313" key="4">
    <source>
        <dbReference type="EMBL" id="JAT91597.1"/>
    </source>
</evidence>
<name>A0A1E1WX85_9ACAR</name>
<feature type="domain" description="DDE Tnp4" evidence="3">
    <location>
        <begin position="2"/>
        <end position="64"/>
    </location>
</feature>
<evidence type="ECO:0000259" key="3">
    <source>
        <dbReference type="Pfam" id="PF13359"/>
    </source>
</evidence>
<dbReference type="InterPro" id="IPR027806">
    <property type="entry name" value="HARBI1_dom"/>
</dbReference>
<reference evidence="4" key="1">
    <citation type="journal article" date="2017" name="Front. Cell. Infect. Microbiol.">
        <title>The Distinct Transcriptional Response of the Midgut of Amblyomma sculptum and Amblyomma aureolatum Ticks to Rickettsia rickettsii Correlates to Their Differences in Susceptibility to Infection.</title>
        <authorList>
            <person name="Martins L.A."/>
            <person name="Galletti M.F.B.M."/>
            <person name="Ribeiro J.M."/>
            <person name="Fujita A."/>
            <person name="Costa F.B."/>
            <person name="Labruna M.B."/>
            <person name="Daffre S."/>
            <person name="Fogaca A.C."/>
        </authorList>
    </citation>
    <scope>NUCLEOTIDE SEQUENCE</scope>
</reference>
<protein>
    <submittedName>
        <fullName evidence="4">Putative nuclease harbi1-like protein</fullName>
    </submittedName>
</protein>
<proteinExistence type="evidence at transcript level"/>
<organism evidence="4">
    <name type="scientific">Amblyomma aureolatum</name>
    <dbReference type="NCBI Taxonomy" id="187763"/>
    <lineage>
        <taxon>Eukaryota</taxon>
        <taxon>Metazoa</taxon>
        <taxon>Ecdysozoa</taxon>
        <taxon>Arthropoda</taxon>
        <taxon>Chelicerata</taxon>
        <taxon>Arachnida</taxon>
        <taxon>Acari</taxon>
        <taxon>Parasitiformes</taxon>
        <taxon>Ixodida</taxon>
        <taxon>Ixodoidea</taxon>
        <taxon>Ixodidae</taxon>
        <taxon>Amblyomminae</taxon>
        <taxon>Amblyomma</taxon>
    </lineage>
</organism>
<sequence>AITGPQLQFYNAVVGWPGSVYDSRIFDSSWARVLYEEGRLPGLLLGDAGYACTSFLMTPLANPGAPNSPESLFSLHHFEDVSKLRFLSSVYHDA</sequence>
<dbReference type="AlphaFoldDB" id="A0A1E1WX85"/>
<dbReference type="GO" id="GO:0046872">
    <property type="term" value="F:metal ion binding"/>
    <property type="evidence" value="ECO:0007669"/>
    <property type="project" value="UniProtKB-KW"/>
</dbReference>
<accession>A0A1E1WX85</accession>
<dbReference type="EMBL" id="GFAC01007591">
    <property type="protein sequence ID" value="JAT91597.1"/>
    <property type="molecule type" value="mRNA"/>
</dbReference>
<keyword evidence="2" id="KW-0479">Metal-binding</keyword>
<comment type="cofactor">
    <cofactor evidence="1">
        <name>a divalent metal cation</name>
        <dbReference type="ChEBI" id="CHEBI:60240"/>
    </cofactor>
</comment>
<dbReference type="Pfam" id="PF13359">
    <property type="entry name" value="DDE_Tnp_4"/>
    <property type="match status" value="1"/>
</dbReference>
<feature type="non-terminal residue" evidence="4">
    <location>
        <position position="1"/>
    </location>
</feature>
<evidence type="ECO:0000256" key="2">
    <source>
        <dbReference type="ARBA" id="ARBA00022723"/>
    </source>
</evidence>